<feature type="domain" description="AMP-dependent synthetase/ligase" evidence="1">
    <location>
        <begin position="27"/>
        <end position="196"/>
    </location>
</feature>
<evidence type="ECO:0000313" key="2">
    <source>
        <dbReference type="EMBL" id="GFJ94059.1"/>
    </source>
</evidence>
<sequence length="336" mass="37634">MHCAQAMWHRLVPQKMLGWPTRGETAALHMSFVHSRFYHALGVLLHYGSPLVLLVDPDPKSVGQILTSTRPGILETHPNTYVLWEDLADAPGAPLASVRCFGSTFDAIHPRTVRRLLGASKRGSPWLTQLYGQSETGPVSAWWYTRRSARKVNSRLVGIGLPGFTRVRVVDQDGNRAKPGTHGHIEARTYGRCLTYLGGEQLYKRQLDGDWWRMGDMGYLNRWGALHLIDREVDQIDSVASSLEIEDVLMSRLEELREVIVVPNGAGEAVPVVCTRNDEPLAPDRWKRATEDLPALAGPMQWRFEDLPRTSTWKIKKLEIARMLASGAVPAVRYGG</sequence>
<proteinExistence type="predicted"/>
<reference evidence="2 3" key="2">
    <citation type="submission" date="2020-03" db="EMBL/GenBank/DDBJ databases">
        <authorList>
            <person name="Ichikawa N."/>
            <person name="Kimura A."/>
            <person name="Kitahashi Y."/>
            <person name="Uohara A."/>
        </authorList>
    </citation>
    <scope>NUCLEOTIDE SEQUENCE [LARGE SCALE GENOMIC DNA]</scope>
    <source>
        <strain evidence="2 3">NBRC 108638</strain>
    </source>
</reference>
<evidence type="ECO:0000313" key="3">
    <source>
        <dbReference type="Proteomes" id="UP000482960"/>
    </source>
</evidence>
<dbReference type="InterPro" id="IPR000873">
    <property type="entry name" value="AMP-dep_synth/lig_dom"/>
</dbReference>
<dbReference type="InterPro" id="IPR042099">
    <property type="entry name" value="ANL_N_sf"/>
</dbReference>
<name>A0A6V8LHI0_9ACTN</name>
<dbReference type="AlphaFoldDB" id="A0A6V8LHI0"/>
<keyword evidence="3" id="KW-1185">Reference proteome</keyword>
<organism evidence="2 3">
    <name type="scientific">Phytohabitans rumicis</name>
    <dbReference type="NCBI Taxonomy" id="1076125"/>
    <lineage>
        <taxon>Bacteria</taxon>
        <taxon>Bacillati</taxon>
        <taxon>Actinomycetota</taxon>
        <taxon>Actinomycetes</taxon>
        <taxon>Micromonosporales</taxon>
        <taxon>Micromonosporaceae</taxon>
    </lineage>
</organism>
<reference evidence="2 3" key="1">
    <citation type="submission" date="2020-03" db="EMBL/GenBank/DDBJ databases">
        <title>Whole genome shotgun sequence of Phytohabitans rumicis NBRC 108638.</title>
        <authorList>
            <person name="Komaki H."/>
            <person name="Tamura T."/>
        </authorList>
    </citation>
    <scope>NUCLEOTIDE SEQUENCE [LARGE SCALE GENOMIC DNA]</scope>
    <source>
        <strain evidence="2 3">NBRC 108638</strain>
    </source>
</reference>
<dbReference type="EMBL" id="BLPG01000001">
    <property type="protein sequence ID" value="GFJ94059.1"/>
    <property type="molecule type" value="Genomic_DNA"/>
</dbReference>
<accession>A0A6V8LHI0</accession>
<dbReference type="InterPro" id="IPR050237">
    <property type="entry name" value="ATP-dep_AMP-bd_enzyme"/>
</dbReference>
<dbReference type="SUPFAM" id="SSF56801">
    <property type="entry name" value="Acetyl-CoA synthetase-like"/>
    <property type="match status" value="1"/>
</dbReference>
<dbReference type="Gene3D" id="3.40.50.12780">
    <property type="entry name" value="N-terminal domain of ligase-like"/>
    <property type="match status" value="1"/>
</dbReference>
<protein>
    <recommendedName>
        <fullName evidence="1">AMP-dependent synthetase/ligase domain-containing protein</fullName>
    </recommendedName>
</protein>
<gene>
    <name evidence="2" type="ORF">Prum_077010</name>
</gene>
<dbReference type="Pfam" id="PF00501">
    <property type="entry name" value="AMP-binding"/>
    <property type="match status" value="1"/>
</dbReference>
<dbReference type="PANTHER" id="PTHR43767">
    <property type="entry name" value="LONG-CHAIN-FATTY-ACID--COA LIGASE"/>
    <property type="match status" value="1"/>
</dbReference>
<comment type="caution">
    <text evidence="2">The sequence shown here is derived from an EMBL/GenBank/DDBJ whole genome shotgun (WGS) entry which is preliminary data.</text>
</comment>
<dbReference type="PANTHER" id="PTHR43767:SF1">
    <property type="entry name" value="NONRIBOSOMAL PEPTIDE SYNTHASE PES1 (EUROFUNG)-RELATED"/>
    <property type="match status" value="1"/>
</dbReference>
<dbReference type="Proteomes" id="UP000482960">
    <property type="component" value="Unassembled WGS sequence"/>
</dbReference>
<evidence type="ECO:0000259" key="1">
    <source>
        <dbReference type="Pfam" id="PF00501"/>
    </source>
</evidence>